<evidence type="ECO:0000313" key="2">
    <source>
        <dbReference type="EMBL" id="EAN31936.1"/>
    </source>
</evidence>
<keyword evidence="3" id="KW-1185">Reference proteome</keyword>
<accession>Q4N1Z3</accession>
<dbReference type="VEuPathDB" id="PiroplasmaDB:TpMuguga_04g00584"/>
<dbReference type="OMA" id="AIKCHPY"/>
<evidence type="ECO:0000313" key="3">
    <source>
        <dbReference type="Proteomes" id="UP000001949"/>
    </source>
</evidence>
<protein>
    <submittedName>
        <fullName evidence="2">Uncharacterized protein</fullName>
    </submittedName>
</protein>
<gene>
    <name evidence="2" type="ordered locus">TP04_0584</name>
</gene>
<evidence type="ECO:0000256" key="1">
    <source>
        <dbReference type="SAM" id="SignalP"/>
    </source>
</evidence>
<name>Q4N1Z3_THEPA</name>
<sequence>MNIFTLLIGFFTTLLVKTMPAEAIKCHPYVRVCIEKCKKAHEGSYILRNMCIGGCKFTQCALKPKDSKLSI</sequence>
<dbReference type="eggNOG" id="ENOG502QWXD">
    <property type="taxonomic scope" value="Eukaryota"/>
</dbReference>
<dbReference type="GeneID" id="3500545"/>
<dbReference type="RefSeq" id="XP_764219.1">
    <property type="nucleotide sequence ID" value="XM_759126.1"/>
</dbReference>
<reference evidence="2 3" key="1">
    <citation type="journal article" date="2005" name="Science">
        <title>Genome sequence of Theileria parva, a bovine pathogen that transforms lymphocytes.</title>
        <authorList>
            <person name="Gardner M.J."/>
            <person name="Bishop R."/>
            <person name="Shah T."/>
            <person name="de Villiers E.P."/>
            <person name="Carlton J.M."/>
            <person name="Hall N."/>
            <person name="Ren Q."/>
            <person name="Paulsen I.T."/>
            <person name="Pain A."/>
            <person name="Berriman M."/>
            <person name="Wilson R.J.M."/>
            <person name="Sato S."/>
            <person name="Ralph S.A."/>
            <person name="Mann D.J."/>
            <person name="Xiong Z."/>
            <person name="Shallom S.J."/>
            <person name="Weidman J."/>
            <person name="Jiang L."/>
            <person name="Lynn J."/>
            <person name="Weaver B."/>
            <person name="Shoaibi A."/>
            <person name="Domingo A.R."/>
            <person name="Wasawo D."/>
            <person name="Crabtree J."/>
            <person name="Wortman J.R."/>
            <person name="Haas B."/>
            <person name="Angiuoli S.V."/>
            <person name="Creasy T.H."/>
            <person name="Lu C."/>
            <person name="Suh B."/>
            <person name="Silva J.C."/>
            <person name="Utterback T.R."/>
            <person name="Feldblyum T.V."/>
            <person name="Pertea M."/>
            <person name="Allen J."/>
            <person name="Nierman W.C."/>
            <person name="Taracha E.L.N."/>
            <person name="Salzberg S.L."/>
            <person name="White O.R."/>
            <person name="Fitzhugh H.A."/>
            <person name="Morzaria S."/>
            <person name="Venter J.C."/>
            <person name="Fraser C.M."/>
            <person name="Nene V."/>
        </authorList>
    </citation>
    <scope>NUCLEOTIDE SEQUENCE [LARGE SCALE GENOMIC DNA]</scope>
    <source>
        <strain evidence="2 3">Muguga</strain>
    </source>
</reference>
<dbReference type="EMBL" id="AAGK01000004">
    <property type="protein sequence ID" value="EAN31936.1"/>
    <property type="molecule type" value="Genomic_DNA"/>
</dbReference>
<comment type="caution">
    <text evidence="2">The sequence shown here is derived from an EMBL/GenBank/DDBJ whole genome shotgun (WGS) entry which is preliminary data.</text>
</comment>
<dbReference type="AlphaFoldDB" id="Q4N1Z3"/>
<feature type="signal peptide" evidence="1">
    <location>
        <begin position="1"/>
        <end position="23"/>
    </location>
</feature>
<keyword evidence="1" id="KW-0732">Signal</keyword>
<feature type="chain" id="PRO_5004241402" evidence="1">
    <location>
        <begin position="24"/>
        <end position="71"/>
    </location>
</feature>
<dbReference type="Proteomes" id="UP000001949">
    <property type="component" value="Unassembled WGS sequence"/>
</dbReference>
<organism evidence="2 3">
    <name type="scientific">Theileria parva</name>
    <name type="common">East coast fever infection agent</name>
    <dbReference type="NCBI Taxonomy" id="5875"/>
    <lineage>
        <taxon>Eukaryota</taxon>
        <taxon>Sar</taxon>
        <taxon>Alveolata</taxon>
        <taxon>Apicomplexa</taxon>
        <taxon>Aconoidasida</taxon>
        <taxon>Piroplasmida</taxon>
        <taxon>Theileriidae</taxon>
        <taxon>Theileria</taxon>
    </lineage>
</organism>
<proteinExistence type="predicted"/>
<dbReference type="InParanoid" id="Q4N1Z3"/>
<dbReference type="KEGG" id="tpv:TP04_0584"/>